<comment type="caution">
    <text evidence="8">The sequence shown here is derived from an EMBL/GenBank/DDBJ whole genome shotgun (WGS) entry which is preliminary data.</text>
</comment>
<dbReference type="InterPro" id="IPR011106">
    <property type="entry name" value="MANSC_N"/>
</dbReference>
<dbReference type="AlphaFoldDB" id="A0AAW0X1X0"/>
<feature type="non-terminal residue" evidence="8">
    <location>
        <position position="175"/>
    </location>
</feature>
<keyword evidence="6" id="KW-0325">Glycoprotein</keyword>
<organism evidence="8 9">
    <name type="scientific">Cherax quadricarinatus</name>
    <name type="common">Australian red claw crayfish</name>
    <dbReference type="NCBI Taxonomy" id="27406"/>
    <lineage>
        <taxon>Eukaryota</taxon>
        <taxon>Metazoa</taxon>
        <taxon>Ecdysozoa</taxon>
        <taxon>Arthropoda</taxon>
        <taxon>Crustacea</taxon>
        <taxon>Multicrustacea</taxon>
        <taxon>Malacostraca</taxon>
        <taxon>Eumalacostraca</taxon>
        <taxon>Eucarida</taxon>
        <taxon>Decapoda</taxon>
        <taxon>Pleocyemata</taxon>
        <taxon>Astacidea</taxon>
        <taxon>Parastacoidea</taxon>
        <taxon>Parastacidae</taxon>
        <taxon>Cherax</taxon>
    </lineage>
</organism>
<proteinExistence type="predicted"/>
<keyword evidence="5" id="KW-0472">Membrane</keyword>
<dbReference type="PROSITE" id="PS50986">
    <property type="entry name" value="MANSC"/>
    <property type="match status" value="1"/>
</dbReference>
<evidence type="ECO:0000313" key="9">
    <source>
        <dbReference type="Proteomes" id="UP001445076"/>
    </source>
</evidence>
<evidence type="ECO:0000256" key="1">
    <source>
        <dbReference type="ARBA" id="ARBA00004479"/>
    </source>
</evidence>
<keyword evidence="4" id="KW-1133">Transmembrane helix</keyword>
<dbReference type="PANTHER" id="PTHR46876">
    <property type="entry name" value="LOW-DENSITY LIPOPROTEIN RECEPTOR-RELATED PROTEIN 11"/>
    <property type="match status" value="1"/>
</dbReference>
<keyword evidence="9" id="KW-1185">Reference proteome</keyword>
<dbReference type="PANTHER" id="PTHR46876:SF1">
    <property type="entry name" value="LOW-DENSITY LIPOPROTEIN RECEPTOR-RELATED PROTEIN 11"/>
    <property type="match status" value="1"/>
</dbReference>
<dbReference type="InterPro" id="IPR013980">
    <property type="entry name" value="MANSC_dom"/>
</dbReference>
<evidence type="ECO:0000256" key="5">
    <source>
        <dbReference type="ARBA" id="ARBA00023136"/>
    </source>
</evidence>
<keyword evidence="2" id="KW-0812">Transmembrane</keyword>
<sequence length="175" mass="19797">RKTNSYFWLLKLGCDLTIAEMAGLPSQVLRVQLLCLVLWQAMRVSRAEFTHDRKRLGPLESVRAEHGCLEKFDVSDSTIIRTQDSRVLGAKFLNESDVGNREDCLTLCCTTHLCNVAVFEEKGSGSCYMFDCGPPGDFKCKFTGHTYYTSAVLKVNRHQLELGLWSEQSQHEAEL</sequence>
<evidence type="ECO:0000313" key="8">
    <source>
        <dbReference type="EMBL" id="KAK8738392.1"/>
    </source>
</evidence>
<feature type="non-terminal residue" evidence="8">
    <location>
        <position position="1"/>
    </location>
</feature>
<accession>A0AAW0X1X0</accession>
<dbReference type="GO" id="GO:0016020">
    <property type="term" value="C:membrane"/>
    <property type="evidence" value="ECO:0007669"/>
    <property type="project" value="UniProtKB-SubCell"/>
</dbReference>
<dbReference type="Pfam" id="PF07502">
    <property type="entry name" value="MANEC"/>
    <property type="match status" value="1"/>
</dbReference>
<evidence type="ECO:0000256" key="2">
    <source>
        <dbReference type="ARBA" id="ARBA00022692"/>
    </source>
</evidence>
<keyword evidence="3" id="KW-0732">Signal</keyword>
<evidence type="ECO:0000256" key="6">
    <source>
        <dbReference type="ARBA" id="ARBA00023180"/>
    </source>
</evidence>
<dbReference type="Proteomes" id="UP001445076">
    <property type="component" value="Unassembled WGS sequence"/>
</dbReference>
<dbReference type="SMART" id="SM00765">
    <property type="entry name" value="MANEC"/>
    <property type="match status" value="1"/>
</dbReference>
<comment type="subcellular location">
    <subcellularLocation>
        <location evidence="1">Membrane</location>
        <topology evidence="1">Single-pass type I membrane protein</topology>
    </subcellularLocation>
</comment>
<reference evidence="8 9" key="1">
    <citation type="journal article" date="2024" name="BMC Genomics">
        <title>Genome assembly of redclaw crayfish (Cherax quadricarinatus) provides insights into its immune adaptation and hypoxia tolerance.</title>
        <authorList>
            <person name="Liu Z."/>
            <person name="Zheng J."/>
            <person name="Li H."/>
            <person name="Fang K."/>
            <person name="Wang S."/>
            <person name="He J."/>
            <person name="Zhou D."/>
            <person name="Weng S."/>
            <person name="Chi M."/>
            <person name="Gu Z."/>
            <person name="He J."/>
            <person name="Li F."/>
            <person name="Wang M."/>
        </authorList>
    </citation>
    <scope>NUCLEOTIDE SEQUENCE [LARGE SCALE GENOMIC DNA]</scope>
    <source>
        <strain evidence="8">ZL_2023a</strain>
    </source>
</reference>
<feature type="domain" description="MANSC" evidence="7">
    <location>
        <begin position="74"/>
        <end position="151"/>
    </location>
</feature>
<name>A0AAW0X1X0_CHEQU</name>
<gene>
    <name evidence="8" type="ORF">OTU49_003843</name>
</gene>
<evidence type="ECO:0000256" key="4">
    <source>
        <dbReference type="ARBA" id="ARBA00022989"/>
    </source>
</evidence>
<evidence type="ECO:0000256" key="3">
    <source>
        <dbReference type="ARBA" id="ARBA00022729"/>
    </source>
</evidence>
<dbReference type="EMBL" id="JARKIK010000039">
    <property type="protein sequence ID" value="KAK8738392.1"/>
    <property type="molecule type" value="Genomic_DNA"/>
</dbReference>
<protein>
    <recommendedName>
        <fullName evidence="7">MANSC domain-containing protein</fullName>
    </recommendedName>
</protein>
<evidence type="ECO:0000259" key="7">
    <source>
        <dbReference type="PROSITE" id="PS50986"/>
    </source>
</evidence>